<organism evidence="9">
    <name type="scientific">Acididesulfobacillus acetoxydans</name>
    <dbReference type="NCBI Taxonomy" id="1561005"/>
    <lineage>
        <taxon>Bacteria</taxon>
        <taxon>Bacillati</taxon>
        <taxon>Bacillota</taxon>
        <taxon>Clostridia</taxon>
        <taxon>Eubacteriales</taxon>
        <taxon>Peptococcaceae</taxon>
        <taxon>Acididesulfobacillus</taxon>
    </lineage>
</organism>
<evidence type="ECO:0000313" key="11">
    <source>
        <dbReference type="Proteomes" id="UP001071230"/>
    </source>
</evidence>
<dbReference type="GO" id="GO:0004519">
    <property type="term" value="F:endonuclease activity"/>
    <property type="evidence" value="ECO:0007669"/>
    <property type="project" value="UniProtKB-KW"/>
</dbReference>
<dbReference type="Proteomes" id="UP001071230">
    <property type="component" value="Unassembled WGS sequence"/>
</dbReference>
<evidence type="ECO:0000256" key="2">
    <source>
        <dbReference type="ARBA" id="ARBA00022649"/>
    </source>
</evidence>
<dbReference type="InterPro" id="IPR012933">
    <property type="entry name" value="HicA_mRNA_interferase"/>
</dbReference>
<keyword evidence="6" id="KW-0694">RNA-binding</keyword>
<feature type="region of interest" description="Disordered" evidence="8">
    <location>
        <begin position="33"/>
        <end position="67"/>
    </location>
</feature>
<reference evidence="10" key="1">
    <citation type="submission" date="2014-11" db="EMBL/GenBank/DDBJ databases">
        <authorList>
            <person name="Hornung B.V."/>
        </authorList>
    </citation>
    <scope>NUCLEOTIDE SEQUENCE</scope>
    <source>
        <strain evidence="10">INE</strain>
    </source>
</reference>
<evidence type="ECO:0000256" key="4">
    <source>
        <dbReference type="ARBA" id="ARBA00022759"/>
    </source>
</evidence>
<protein>
    <submittedName>
        <fullName evidence="9">HicA mRNA interferase family</fullName>
    </submittedName>
    <submittedName>
        <fullName evidence="10">Ribonucleotide reductase, stirrup</fullName>
    </submittedName>
</protein>
<keyword evidence="5" id="KW-0378">Hydrolase</keyword>
<keyword evidence="2" id="KW-1277">Toxin-antitoxin system</keyword>
<reference evidence="9" key="2">
    <citation type="submission" date="2020-01" db="EMBL/GenBank/DDBJ databases">
        <authorList>
            <person name="Hornung B."/>
        </authorList>
    </citation>
    <scope>NUCLEOTIDE SEQUENCE</scope>
    <source>
        <strain evidence="9">PacBioINE</strain>
    </source>
</reference>
<accession>A0A8S0WVQ5</accession>
<dbReference type="KEGG" id="aacx:DEACI_0408"/>
<dbReference type="AlphaFoldDB" id="A0A8S0WVQ5"/>
<evidence type="ECO:0000256" key="6">
    <source>
        <dbReference type="ARBA" id="ARBA00022884"/>
    </source>
</evidence>
<dbReference type="SUPFAM" id="SSF54786">
    <property type="entry name" value="YcfA/nrd intein domain"/>
    <property type="match status" value="1"/>
</dbReference>
<name>A0A8S0WVQ5_9FIRM</name>
<evidence type="ECO:0000313" key="10">
    <source>
        <dbReference type="EMBL" id="CEJ07347.1"/>
    </source>
</evidence>
<evidence type="ECO:0000256" key="1">
    <source>
        <dbReference type="ARBA" id="ARBA00006620"/>
    </source>
</evidence>
<comment type="similarity">
    <text evidence="1">Belongs to the HicA mRNA interferase family.</text>
</comment>
<evidence type="ECO:0000256" key="7">
    <source>
        <dbReference type="ARBA" id="ARBA00023016"/>
    </source>
</evidence>
<dbReference type="EMBL" id="CDGJ01000052">
    <property type="protein sequence ID" value="CEJ07347.1"/>
    <property type="molecule type" value="Genomic_DNA"/>
</dbReference>
<evidence type="ECO:0000256" key="3">
    <source>
        <dbReference type="ARBA" id="ARBA00022722"/>
    </source>
</evidence>
<evidence type="ECO:0000256" key="5">
    <source>
        <dbReference type="ARBA" id="ARBA00022801"/>
    </source>
</evidence>
<dbReference type="RefSeq" id="WP_240983545.1">
    <property type="nucleotide sequence ID" value="NZ_CDGJ01000052.1"/>
</dbReference>
<dbReference type="Gene3D" id="3.30.920.30">
    <property type="entry name" value="Hypothetical protein"/>
    <property type="match status" value="1"/>
</dbReference>
<dbReference type="Pfam" id="PF07927">
    <property type="entry name" value="HicA_toxin"/>
    <property type="match status" value="1"/>
</dbReference>
<keyword evidence="11" id="KW-1185">Reference proteome</keyword>
<keyword evidence="4" id="KW-0255">Endonuclease</keyword>
<dbReference type="InterPro" id="IPR038570">
    <property type="entry name" value="HicA_sf"/>
</dbReference>
<dbReference type="EMBL" id="LR746496">
    <property type="protein sequence ID" value="CAA7599781.1"/>
    <property type="molecule type" value="Genomic_DNA"/>
</dbReference>
<dbReference type="GO" id="GO:0016787">
    <property type="term" value="F:hydrolase activity"/>
    <property type="evidence" value="ECO:0007669"/>
    <property type="project" value="UniProtKB-KW"/>
</dbReference>
<evidence type="ECO:0000313" key="9">
    <source>
        <dbReference type="EMBL" id="CAA7599781.1"/>
    </source>
</evidence>
<keyword evidence="3" id="KW-0540">Nuclease</keyword>
<dbReference type="Proteomes" id="UP000836597">
    <property type="component" value="Chromosome"/>
</dbReference>
<sequence>MTVREVLRVLNKDGSILKETKGSHIQLIHPIKPGKVTLPNHKGDIPSGGTRQHMEAGRVQVDPVPCL</sequence>
<gene>
    <name evidence="9" type="ORF">DEACI_0408</name>
    <name evidence="10" type="ORF">DEACI_1810</name>
</gene>
<proteinExistence type="inferred from homology"/>
<keyword evidence="7" id="KW-0346">Stress response</keyword>
<evidence type="ECO:0000256" key="8">
    <source>
        <dbReference type="SAM" id="MobiDB-lite"/>
    </source>
</evidence>
<dbReference type="GO" id="GO:0003729">
    <property type="term" value="F:mRNA binding"/>
    <property type="evidence" value="ECO:0007669"/>
    <property type="project" value="InterPro"/>
</dbReference>